<keyword evidence="4 7" id="KW-0812">Transmembrane</keyword>
<evidence type="ECO:0000256" key="4">
    <source>
        <dbReference type="ARBA" id="ARBA00022692"/>
    </source>
</evidence>
<evidence type="ECO:0000313" key="9">
    <source>
        <dbReference type="Proteomes" id="UP000255234"/>
    </source>
</evidence>
<dbReference type="PANTHER" id="PTHR30589">
    <property type="entry name" value="PROLIPOPROTEIN DIACYLGLYCERYL TRANSFERASE"/>
    <property type="match status" value="1"/>
</dbReference>
<keyword evidence="6 7" id="KW-0472">Membrane</keyword>
<comment type="catalytic activity">
    <reaction evidence="7">
        <text>L-cysteinyl-[prolipoprotein] + a 1,2-diacyl-sn-glycero-3-phospho-(1'-sn-glycerol) = an S-1,2-diacyl-sn-glyceryl-L-cysteinyl-[prolipoprotein] + sn-glycerol 1-phosphate + H(+)</text>
        <dbReference type="Rhea" id="RHEA:56712"/>
        <dbReference type="Rhea" id="RHEA-COMP:14679"/>
        <dbReference type="Rhea" id="RHEA-COMP:14680"/>
        <dbReference type="ChEBI" id="CHEBI:15378"/>
        <dbReference type="ChEBI" id="CHEBI:29950"/>
        <dbReference type="ChEBI" id="CHEBI:57685"/>
        <dbReference type="ChEBI" id="CHEBI:64716"/>
        <dbReference type="ChEBI" id="CHEBI:140658"/>
        <dbReference type="EC" id="2.5.1.145"/>
    </reaction>
</comment>
<dbReference type="GO" id="GO:0008961">
    <property type="term" value="F:phosphatidylglycerol-prolipoprotein diacylglyceryl transferase activity"/>
    <property type="evidence" value="ECO:0007669"/>
    <property type="project" value="UniProtKB-UniRule"/>
</dbReference>
<evidence type="ECO:0000256" key="7">
    <source>
        <dbReference type="HAMAP-Rule" id="MF_01147"/>
    </source>
</evidence>
<comment type="subcellular location">
    <subcellularLocation>
        <location evidence="7">Cell membrane</location>
        <topology evidence="7">Multi-pass membrane protein</topology>
    </subcellularLocation>
</comment>
<evidence type="ECO:0000256" key="6">
    <source>
        <dbReference type="ARBA" id="ARBA00023136"/>
    </source>
</evidence>
<feature type="transmembrane region" description="Helical" evidence="7">
    <location>
        <begin position="237"/>
        <end position="254"/>
    </location>
</feature>
<protein>
    <recommendedName>
        <fullName evidence="7">Phosphatidylglycerol--prolipoprotein diacylglyceryl transferase</fullName>
        <ecNumber evidence="7">2.5.1.145</ecNumber>
    </recommendedName>
</protein>
<dbReference type="InterPro" id="IPR001640">
    <property type="entry name" value="Lgt"/>
</dbReference>
<feature type="transmembrane region" description="Helical" evidence="7">
    <location>
        <begin position="173"/>
        <end position="192"/>
    </location>
</feature>
<organism evidence="8 9">
    <name type="scientific">Megamonas hypermegale</name>
    <dbReference type="NCBI Taxonomy" id="158847"/>
    <lineage>
        <taxon>Bacteria</taxon>
        <taxon>Bacillati</taxon>
        <taxon>Bacillota</taxon>
        <taxon>Negativicutes</taxon>
        <taxon>Selenomonadales</taxon>
        <taxon>Selenomonadaceae</taxon>
        <taxon>Megamonas</taxon>
    </lineage>
</organism>
<dbReference type="Proteomes" id="UP000255234">
    <property type="component" value="Unassembled WGS sequence"/>
</dbReference>
<feature type="binding site" evidence="7">
    <location>
        <position position="131"/>
    </location>
    <ligand>
        <name>a 1,2-diacyl-sn-glycero-3-phospho-(1'-sn-glycerol)</name>
        <dbReference type="ChEBI" id="CHEBI:64716"/>
    </ligand>
</feature>
<keyword evidence="3 7" id="KW-0808">Transferase</keyword>
<dbReference type="AlphaFoldDB" id="A0A378NUK7"/>
<keyword evidence="8" id="KW-0449">Lipoprotein</keyword>
<evidence type="ECO:0000256" key="2">
    <source>
        <dbReference type="ARBA" id="ARBA00022475"/>
    </source>
</evidence>
<accession>A0A378NUK7</accession>
<sequence>MHQYLFFVGDFPIRAYGLILSLSIILATGVAYFLAKQDGRWHNHIVDIGIYSGIAGIVGARLWDVFFFDWAYYSHHLSEIFYVWQGGMAIQGGIVFGVGAGIIYAKRHKIDILALADIVAPAIILGQAIGRCANLLNGDAFGAPTGGNFGIIYPETTLAYHTYGAQPLWPAEVWEGQIDFVIFALLLIFRAFPHAKGQAFSLYIMLYSLARFGLEFLRGDYATPVFLSFTSAQTTSLVAFILALIFFIYCQITYSGQKKTVKSKINKNRIKNKRGY</sequence>
<dbReference type="EC" id="2.5.1.145" evidence="7"/>
<feature type="transmembrane region" description="Helical" evidence="7">
    <location>
        <begin position="13"/>
        <end position="33"/>
    </location>
</feature>
<dbReference type="STRING" id="1122216.GCA_000423385_00731"/>
<feature type="transmembrane region" description="Helical" evidence="7">
    <location>
        <begin position="199"/>
        <end position="217"/>
    </location>
</feature>
<keyword evidence="8" id="KW-0328">Glycosyltransferase</keyword>
<dbReference type="NCBIfam" id="TIGR00544">
    <property type="entry name" value="lgt"/>
    <property type="match status" value="1"/>
</dbReference>
<feature type="transmembrane region" description="Helical" evidence="7">
    <location>
        <begin position="45"/>
        <end position="63"/>
    </location>
</feature>
<dbReference type="PANTHER" id="PTHR30589:SF0">
    <property type="entry name" value="PHOSPHATIDYLGLYCEROL--PROLIPOPROTEIN DIACYLGLYCERYL TRANSFERASE"/>
    <property type="match status" value="1"/>
</dbReference>
<proteinExistence type="inferred from homology"/>
<dbReference type="UniPathway" id="UPA00664"/>
<keyword evidence="2 7" id="KW-1003">Cell membrane</keyword>
<keyword evidence="5 7" id="KW-1133">Transmembrane helix</keyword>
<dbReference type="HAMAP" id="MF_01147">
    <property type="entry name" value="Lgt"/>
    <property type="match status" value="1"/>
</dbReference>
<gene>
    <name evidence="8" type="primary">lgt_2</name>
    <name evidence="7" type="synonym">lgt</name>
    <name evidence="8" type="ORF">NCTC10571_02230</name>
</gene>
<dbReference type="EMBL" id="UGPP01000001">
    <property type="protein sequence ID" value="STY72040.1"/>
    <property type="molecule type" value="Genomic_DNA"/>
</dbReference>
<evidence type="ECO:0000256" key="1">
    <source>
        <dbReference type="ARBA" id="ARBA00007150"/>
    </source>
</evidence>
<dbReference type="RefSeq" id="WP_115152132.1">
    <property type="nucleotide sequence ID" value="NZ_UGPP01000001.1"/>
</dbReference>
<comment type="function">
    <text evidence="7">Catalyzes the transfer of the diacylglyceryl group from phosphatidylglycerol to the sulfhydryl group of the N-terminal cysteine of a prolipoprotein, the first step in the formation of mature lipoproteins.</text>
</comment>
<reference evidence="8 9" key="1">
    <citation type="submission" date="2018-06" db="EMBL/GenBank/DDBJ databases">
        <authorList>
            <consortium name="Pathogen Informatics"/>
            <person name="Doyle S."/>
        </authorList>
    </citation>
    <scope>NUCLEOTIDE SEQUENCE [LARGE SCALE GENOMIC DNA]</scope>
    <source>
        <strain evidence="8 9">NCTC10571</strain>
    </source>
</reference>
<feature type="transmembrane region" description="Helical" evidence="7">
    <location>
        <begin position="112"/>
        <end position="130"/>
    </location>
</feature>
<dbReference type="Pfam" id="PF01790">
    <property type="entry name" value="LGT"/>
    <property type="match status" value="1"/>
</dbReference>
<comment type="similarity">
    <text evidence="1 7">Belongs to the Lgt family.</text>
</comment>
<name>A0A378NUK7_9FIRM</name>
<dbReference type="GO" id="GO:0005886">
    <property type="term" value="C:plasma membrane"/>
    <property type="evidence" value="ECO:0007669"/>
    <property type="project" value="UniProtKB-SubCell"/>
</dbReference>
<comment type="pathway">
    <text evidence="7">Protein modification; lipoprotein biosynthesis (diacylglyceryl transfer).</text>
</comment>
<evidence type="ECO:0000313" key="8">
    <source>
        <dbReference type="EMBL" id="STY72040.1"/>
    </source>
</evidence>
<evidence type="ECO:0000256" key="5">
    <source>
        <dbReference type="ARBA" id="ARBA00022989"/>
    </source>
</evidence>
<dbReference type="GO" id="GO:0042158">
    <property type="term" value="P:lipoprotein biosynthetic process"/>
    <property type="evidence" value="ECO:0007669"/>
    <property type="project" value="UniProtKB-UniRule"/>
</dbReference>
<feature type="transmembrane region" description="Helical" evidence="7">
    <location>
        <begin position="83"/>
        <end position="105"/>
    </location>
</feature>
<evidence type="ECO:0000256" key="3">
    <source>
        <dbReference type="ARBA" id="ARBA00022679"/>
    </source>
</evidence>